<evidence type="ECO:0000256" key="1">
    <source>
        <dbReference type="SAM" id="MobiDB-lite"/>
    </source>
</evidence>
<keyword evidence="3" id="KW-1185">Reference proteome</keyword>
<feature type="region of interest" description="Disordered" evidence="1">
    <location>
        <begin position="525"/>
        <end position="550"/>
    </location>
</feature>
<proteinExistence type="predicted"/>
<dbReference type="InterPro" id="IPR019861">
    <property type="entry name" value="PorP/SprF_Bacteroidetes"/>
</dbReference>
<dbReference type="NCBIfam" id="TIGR03519">
    <property type="entry name" value="T9SS_PorP_fam"/>
    <property type="match status" value="1"/>
</dbReference>
<comment type="caution">
    <text evidence="2">The sequence shown here is derived from an EMBL/GenBank/DDBJ whole genome shotgun (WGS) entry which is preliminary data.</text>
</comment>
<evidence type="ECO:0000313" key="3">
    <source>
        <dbReference type="Proteomes" id="UP001597476"/>
    </source>
</evidence>
<protein>
    <submittedName>
        <fullName evidence="2">PorP/SprF family type IX secretion system membrane protein</fullName>
    </submittedName>
</protein>
<dbReference type="EMBL" id="JBHULY010000012">
    <property type="protein sequence ID" value="MFD2725838.1"/>
    <property type="molecule type" value="Genomic_DNA"/>
</dbReference>
<dbReference type="Proteomes" id="UP001597476">
    <property type="component" value="Unassembled WGS sequence"/>
</dbReference>
<name>A0ABW5TBE7_9FLAO</name>
<accession>A0ABW5TBE7</accession>
<feature type="region of interest" description="Disordered" evidence="1">
    <location>
        <begin position="357"/>
        <end position="513"/>
    </location>
</feature>
<evidence type="ECO:0000313" key="2">
    <source>
        <dbReference type="EMBL" id="MFD2725838.1"/>
    </source>
</evidence>
<sequence length="824" mass="94078">MNKYLLYMFLFFCTIQQFHSQEDGVVALALPVRNSLRFNRFVVNPTFSFVRENNRFASFSNKREWVQFEDAPQTYLFSYSGRFRENIGAGIGLFQQNYGVFTTFGGVVNFAYNAVLNRESNFTFGLNAGFYQSGINDGRVVTNVPDPALNNIESNSVITINPGINYGTGFFDFGVSVNNLVAYNLTSSKIIEENPEQGIQPHVMYTGYMNSRGFFDMSRFSTLIRSEFKKDETVLSGMVMLAVPKGIWAQAGYNTKFGVSAGIGLNITKSIAFEYNYEKSAGGFSEFGSSHEFTLAYRFKNDRRFNYADESEETALITPNKRKANVTKRKANSSSDAEFRANRIANAKLKEQRKAQLAQAKREEAEETKLKQEAEAKTREIASAKAEEESKLKAEKDAKIKLAEQQKQKEAEAKRKVDEAAKKEAARLKAQEQARAKAEEEARLKLEAQKKAEEEARIKAQAEAERKRLEAQQKAEADKKAKEAEEAKLKAEQEAQEKVRLESEAKAKEEAKRLKAEQEAMAIAEAEATVTPQAEDAESKTMKAMAEATENAKKAQQELLKRLSDKVAVKQQDLDDLKEENDLSEKGIFKQPKAFKSVSAENATIEKLIEDIDKTIKDQEAQLIELEAVYLTRKKKKRSKTDSVNAFYLKEIERLKAEQAKIKMYKKELVANLEDIKVKTEVERRRRIKRAAYDNEKDRYEKDRGALERIKRFTNDADEPLSEADFDFGEKQNDNIKIVKNILNAEPGYYLVIAVHNDVEKRDEFLTKVVSLGQKNIDFFFDVKTNQYYIYHKKFNNISQAKQEMQSNTKQPYDKNMSLVKIEN</sequence>
<gene>
    <name evidence="2" type="ORF">ACFSR8_06395</name>
</gene>
<reference evidence="3" key="1">
    <citation type="journal article" date="2019" name="Int. J. Syst. Evol. Microbiol.">
        <title>The Global Catalogue of Microorganisms (GCM) 10K type strain sequencing project: providing services to taxonomists for standard genome sequencing and annotation.</title>
        <authorList>
            <consortium name="The Broad Institute Genomics Platform"/>
            <consortium name="The Broad Institute Genome Sequencing Center for Infectious Disease"/>
            <person name="Wu L."/>
            <person name="Ma J."/>
        </authorList>
    </citation>
    <scope>NUCLEOTIDE SEQUENCE [LARGE SCALE GENOMIC DNA]</scope>
    <source>
        <strain evidence="3">KCTC 42398</strain>
    </source>
</reference>
<dbReference type="RefSeq" id="WP_380290208.1">
    <property type="nucleotide sequence ID" value="NZ_JBHULY010000012.1"/>
</dbReference>
<dbReference type="Pfam" id="PF11751">
    <property type="entry name" value="PorP_SprF"/>
    <property type="match status" value="1"/>
</dbReference>
<organism evidence="2 3">
    <name type="scientific">Hyunsoonleella rubra</name>
    <dbReference type="NCBI Taxonomy" id="1737062"/>
    <lineage>
        <taxon>Bacteria</taxon>
        <taxon>Pseudomonadati</taxon>
        <taxon>Bacteroidota</taxon>
        <taxon>Flavobacteriia</taxon>
        <taxon>Flavobacteriales</taxon>
        <taxon>Flavobacteriaceae</taxon>
    </lineage>
</organism>